<keyword evidence="4 7" id="KW-0812">Transmembrane</keyword>
<gene>
    <name evidence="8" type="ORF">J2Z44_004249</name>
</gene>
<feature type="transmembrane region" description="Helical" evidence="7">
    <location>
        <begin position="74"/>
        <end position="99"/>
    </location>
</feature>
<dbReference type="InterPro" id="IPR003370">
    <property type="entry name" value="Chromate_transpt"/>
</dbReference>
<dbReference type="PANTHER" id="PTHR43663">
    <property type="entry name" value="CHROMATE TRANSPORT PROTEIN-RELATED"/>
    <property type="match status" value="1"/>
</dbReference>
<accession>A0ABS4K9C8</accession>
<evidence type="ECO:0000313" key="9">
    <source>
        <dbReference type="Proteomes" id="UP001519308"/>
    </source>
</evidence>
<evidence type="ECO:0000313" key="8">
    <source>
        <dbReference type="EMBL" id="MBP2024380.1"/>
    </source>
</evidence>
<dbReference type="Pfam" id="PF02417">
    <property type="entry name" value="Chromate_transp"/>
    <property type="match status" value="1"/>
</dbReference>
<comment type="similarity">
    <text evidence="2">Belongs to the chromate ion transporter (CHR) (TC 2.A.51) family.</text>
</comment>
<sequence length="181" mass="19388">MGILLKLYLAFLKVGTFGFGGGYAMLPLIQKEIVTNNQWISQSEFIDIIGISQMTPGPIAINSATFVGYRVGGILGSIVATLGVVTTSFILVSLAYVFFNKFKESHILSSALSGMRPALIGLIISVFLSMGFEAYRDVNSIIIALIIGGLLYKTKIHPILIIVIAGVLGTIFYGLIPTLIA</sequence>
<keyword evidence="6 7" id="KW-0472">Membrane</keyword>
<comment type="caution">
    <text evidence="8">The sequence shown here is derived from an EMBL/GenBank/DDBJ whole genome shotgun (WGS) entry which is preliminary data.</text>
</comment>
<evidence type="ECO:0000256" key="4">
    <source>
        <dbReference type="ARBA" id="ARBA00022692"/>
    </source>
</evidence>
<feature type="transmembrane region" description="Helical" evidence="7">
    <location>
        <begin position="134"/>
        <end position="152"/>
    </location>
</feature>
<organism evidence="8 9">
    <name type="scientific">Clostridium punense</name>
    <dbReference type="NCBI Taxonomy" id="1054297"/>
    <lineage>
        <taxon>Bacteria</taxon>
        <taxon>Bacillati</taxon>
        <taxon>Bacillota</taxon>
        <taxon>Clostridia</taxon>
        <taxon>Eubacteriales</taxon>
        <taxon>Clostridiaceae</taxon>
        <taxon>Clostridium</taxon>
    </lineage>
</organism>
<keyword evidence="5 7" id="KW-1133">Transmembrane helix</keyword>
<dbReference type="InterPro" id="IPR052518">
    <property type="entry name" value="CHR_Transporter"/>
</dbReference>
<evidence type="ECO:0000256" key="3">
    <source>
        <dbReference type="ARBA" id="ARBA00022475"/>
    </source>
</evidence>
<keyword evidence="3" id="KW-1003">Cell membrane</keyword>
<evidence type="ECO:0000256" key="6">
    <source>
        <dbReference type="ARBA" id="ARBA00023136"/>
    </source>
</evidence>
<comment type="subcellular location">
    <subcellularLocation>
        <location evidence="1">Cell membrane</location>
        <topology evidence="1">Multi-pass membrane protein</topology>
    </subcellularLocation>
</comment>
<reference evidence="8 9" key="1">
    <citation type="submission" date="2021-03" db="EMBL/GenBank/DDBJ databases">
        <title>Genomic Encyclopedia of Type Strains, Phase IV (KMG-IV): sequencing the most valuable type-strain genomes for metagenomic binning, comparative biology and taxonomic classification.</title>
        <authorList>
            <person name="Goeker M."/>
        </authorList>
    </citation>
    <scope>NUCLEOTIDE SEQUENCE [LARGE SCALE GENOMIC DNA]</scope>
    <source>
        <strain evidence="8 9">DSM 28650</strain>
    </source>
</reference>
<evidence type="ECO:0000256" key="1">
    <source>
        <dbReference type="ARBA" id="ARBA00004651"/>
    </source>
</evidence>
<evidence type="ECO:0000256" key="7">
    <source>
        <dbReference type="SAM" id="Phobius"/>
    </source>
</evidence>
<dbReference type="RefSeq" id="WP_021282823.1">
    <property type="nucleotide sequence ID" value="NZ_JAGGLL010000066.1"/>
</dbReference>
<dbReference type="PANTHER" id="PTHR43663:SF1">
    <property type="entry name" value="CHROMATE TRANSPORTER"/>
    <property type="match status" value="1"/>
</dbReference>
<keyword evidence="9" id="KW-1185">Reference proteome</keyword>
<protein>
    <submittedName>
        <fullName evidence="8">Chromate transporter</fullName>
    </submittedName>
</protein>
<dbReference type="Proteomes" id="UP001519308">
    <property type="component" value="Unassembled WGS sequence"/>
</dbReference>
<feature type="transmembrane region" description="Helical" evidence="7">
    <location>
        <begin position="106"/>
        <end position="128"/>
    </location>
</feature>
<feature type="transmembrane region" description="Helical" evidence="7">
    <location>
        <begin position="7"/>
        <end position="29"/>
    </location>
</feature>
<evidence type="ECO:0000256" key="5">
    <source>
        <dbReference type="ARBA" id="ARBA00022989"/>
    </source>
</evidence>
<proteinExistence type="inferred from homology"/>
<evidence type="ECO:0000256" key="2">
    <source>
        <dbReference type="ARBA" id="ARBA00005262"/>
    </source>
</evidence>
<feature type="transmembrane region" description="Helical" evidence="7">
    <location>
        <begin position="159"/>
        <end position="180"/>
    </location>
</feature>
<name>A0ABS4K9C8_9CLOT</name>
<dbReference type="EMBL" id="JAGGLL010000066">
    <property type="protein sequence ID" value="MBP2024380.1"/>
    <property type="molecule type" value="Genomic_DNA"/>
</dbReference>